<dbReference type="Proteomes" id="UP000030690">
    <property type="component" value="Unassembled WGS sequence"/>
</dbReference>
<organism evidence="2 3">
    <name type="scientific">Plasmodium falciparum Vietnam Oak-Knoll</name>
    <name type="common">FVO</name>
    <dbReference type="NCBI Taxonomy" id="1036723"/>
    <lineage>
        <taxon>Eukaryota</taxon>
        <taxon>Sar</taxon>
        <taxon>Alveolata</taxon>
        <taxon>Apicomplexa</taxon>
        <taxon>Aconoidasida</taxon>
        <taxon>Haemosporida</taxon>
        <taxon>Plasmodiidae</taxon>
        <taxon>Plasmodium</taxon>
        <taxon>Plasmodium (Laverania)</taxon>
    </lineage>
</organism>
<evidence type="ECO:0000313" key="2">
    <source>
        <dbReference type="EMBL" id="ETW20911.1"/>
    </source>
</evidence>
<evidence type="ECO:0000256" key="1">
    <source>
        <dbReference type="SAM" id="MobiDB-lite"/>
    </source>
</evidence>
<feature type="region of interest" description="Disordered" evidence="1">
    <location>
        <begin position="260"/>
        <end position="284"/>
    </location>
</feature>
<feature type="compositionally biased region" description="Polar residues" evidence="1">
    <location>
        <begin position="135"/>
        <end position="146"/>
    </location>
</feature>
<evidence type="ECO:0000313" key="3">
    <source>
        <dbReference type="Proteomes" id="UP000030690"/>
    </source>
</evidence>
<name>A0A024VDL6_PLAFA</name>
<feature type="region of interest" description="Disordered" evidence="1">
    <location>
        <begin position="135"/>
        <end position="158"/>
    </location>
</feature>
<protein>
    <submittedName>
        <fullName evidence="2">Uncharacterized protein</fullName>
    </submittedName>
</protein>
<feature type="region of interest" description="Disordered" evidence="1">
    <location>
        <begin position="22"/>
        <end position="74"/>
    </location>
</feature>
<reference evidence="2 3" key="2">
    <citation type="submission" date="2013-02" db="EMBL/GenBank/DDBJ databases">
        <title>The Genome Sequence of Plasmodium falciparum Vietnam Oak-Knoll (FVO).</title>
        <authorList>
            <consortium name="The Broad Institute Genome Sequencing Platform"/>
            <consortium name="The Broad Institute Genome Sequencing Center for Infectious Disease"/>
            <person name="Neafsey D."/>
            <person name="Cheeseman I."/>
            <person name="Volkman S."/>
            <person name="Adams J."/>
            <person name="Walker B."/>
            <person name="Young S.K."/>
            <person name="Zeng Q."/>
            <person name="Gargeya S."/>
            <person name="Fitzgerald M."/>
            <person name="Haas B."/>
            <person name="Abouelleil A."/>
            <person name="Alvarado L."/>
            <person name="Arachchi H.M."/>
            <person name="Berlin A.M."/>
            <person name="Chapman S.B."/>
            <person name="Dewar J."/>
            <person name="Goldberg J."/>
            <person name="Griggs A."/>
            <person name="Gujja S."/>
            <person name="Hansen M."/>
            <person name="Howarth C."/>
            <person name="Imamovic A."/>
            <person name="Larimer J."/>
            <person name="McCowan C."/>
            <person name="Murphy C."/>
            <person name="Neiman D."/>
            <person name="Pearson M."/>
            <person name="Priest M."/>
            <person name="Roberts A."/>
            <person name="Saif S."/>
            <person name="Shea T."/>
            <person name="Sisk P."/>
            <person name="Sykes S."/>
            <person name="Wortman J."/>
            <person name="Nusbaum C."/>
            <person name="Birren B."/>
        </authorList>
    </citation>
    <scope>NUCLEOTIDE SEQUENCE [LARGE SCALE GENOMIC DNA]</scope>
    <source>
        <strain evidence="3">Vietnam Oak-Knoll (FVO)</strain>
    </source>
</reference>
<feature type="region of interest" description="Disordered" evidence="1">
    <location>
        <begin position="218"/>
        <end position="238"/>
    </location>
</feature>
<gene>
    <name evidence="2" type="ORF">PFFVO_00243</name>
</gene>
<feature type="compositionally biased region" description="Basic residues" evidence="1">
    <location>
        <begin position="218"/>
        <end position="231"/>
    </location>
</feature>
<proteinExistence type="predicted"/>
<reference evidence="2 3" key="1">
    <citation type="submission" date="2013-02" db="EMBL/GenBank/DDBJ databases">
        <title>The Genome Annotation of Plasmodium falciparum Vietnam Oak-Knoll (FVO).</title>
        <authorList>
            <consortium name="The Broad Institute Genome Sequencing Platform"/>
            <consortium name="The Broad Institute Genome Sequencing Center for Infectious Disease"/>
            <person name="Neafsey D."/>
            <person name="Hoffman S."/>
            <person name="Volkman S."/>
            <person name="Rosenthal P."/>
            <person name="Walker B."/>
            <person name="Young S.K."/>
            <person name="Zeng Q."/>
            <person name="Gargeya S."/>
            <person name="Fitzgerald M."/>
            <person name="Haas B."/>
            <person name="Abouelleil A."/>
            <person name="Allen A.W."/>
            <person name="Alvarado L."/>
            <person name="Arachchi H.M."/>
            <person name="Berlin A.M."/>
            <person name="Chapman S.B."/>
            <person name="Gainer-Dewar J."/>
            <person name="Goldberg J."/>
            <person name="Griggs A."/>
            <person name="Gujja S."/>
            <person name="Hansen M."/>
            <person name="Howarth C."/>
            <person name="Imamovic A."/>
            <person name="Ireland A."/>
            <person name="Larimer J."/>
            <person name="McCowan C."/>
            <person name="Murphy C."/>
            <person name="Pearson M."/>
            <person name="Poon T.W."/>
            <person name="Priest M."/>
            <person name="Roberts A."/>
            <person name="Saif S."/>
            <person name="Shea T."/>
            <person name="Sisk P."/>
            <person name="Sykes S."/>
            <person name="Wortman J."/>
            <person name="Nusbaum C."/>
            <person name="Birren B."/>
        </authorList>
    </citation>
    <scope>NUCLEOTIDE SEQUENCE [LARGE SCALE GENOMIC DNA]</scope>
    <source>
        <strain evidence="3">Vietnam Oak-Knoll (FVO)</strain>
    </source>
</reference>
<accession>A0A024VDL6</accession>
<feature type="compositionally biased region" description="Basic residues" evidence="1">
    <location>
        <begin position="52"/>
        <end position="65"/>
    </location>
</feature>
<sequence length="284" mass="32542">MKEKNEKIMDYLSCPLDDVVDREKKSGKNSLLKSSSTKKSDYKKSSIFSKKRDSHKKGSSFRGRRSGFINRKSGSFKKPYYNNRLINKNYNNYKGRNFHNGRDNFKGRTGSFGSRVFDNRKGSFKKRFISNRNKSSVKSYRGNGSNKMGRKSFNKAPTSRTVVTKRLNNYKTVSAPVKKFNNLNISLYRKNRTFALNTKRSKPVGTIKSSVPRKRIKKGLKKGSLKSKTRKSTSGSKFKPLNKYFLSKIKIVTSLNKIPSPLKEQKNTEVNLPESLNNATTKKN</sequence>
<dbReference type="OrthoDB" id="377417at2759"/>
<dbReference type="AlphaFoldDB" id="A0A024VDL6"/>
<feature type="compositionally biased region" description="Low complexity" evidence="1">
    <location>
        <begin position="28"/>
        <end position="37"/>
    </location>
</feature>
<dbReference type="EMBL" id="KI925011">
    <property type="protein sequence ID" value="ETW20911.1"/>
    <property type="molecule type" value="Genomic_DNA"/>
</dbReference>
<feature type="compositionally biased region" description="Polar residues" evidence="1">
    <location>
        <begin position="268"/>
        <end position="284"/>
    </location>
</feature>